<organism evidence="1 2">
    <name type="scientific">Dactylosporangium fulvum</name>
    <dbReference type="NCBI Taxonomy" id="53359"/>
    <lineage>
        <taxon>Bacteria</taxon>
        <taxon>Bacillati</taxon>
        <taxon>Actinomycetota</taxon>
        <taxon>Actinomycetes</taxon>
        <taxon>Micromonosporales</taxon>
        <taxon>Micromonosporaceae</taxon>
        <taxon>Dactylosporangium</taxon>
    </lineage>
</organism>
<accession>A0ABY5W0T2</accession>
<protein>
    <recommendedName>
        <fullName evidence="3">Secreted protein</fullName>
    </recommendedName>
</protein>
<dbReference type="Proteomes" id="UP001059617">
    <property type="component" value="Chromosome"/>
</dbReference>
<dbReference type="EMBL" id="CP073720">
    <property type="protein sequence ID" value="UWP83598.1"/>
    <property type="molecule type" value="Genomic_DNA"/>
</dbReference>
<keyword evidence="2" id="KW-1185">Reference proteome</keyword>
<evidence type="ECO:0000313" key="1">
    <source>
        <dbReference type="EMBL" id="UWP83598.1"/>
    </source>
</evidence>
<proteinExistence type="predicted"/>
<evidence type="ECO:0008006" key="3">
    <source>
        <dbReference type="Google" id="ProtNLM"/>
    </source>
</evidence>
<gene>
    <name evidence="1" type="ORF">Dfulv_04785</name>
</gene>
<name>A0ABY5W0T2_9ACTN</name>
<reference evidence="1" key="2">
    <citation type="submission" date="2022-09" db="EMBL/GenBank/DDBJ databases">
        <title>Biosynthetic gene clusters of Dactylosporangioum fulvum.</title>
        <authorList>
            <person name="Caradec T."/>
        </authorList>
    </citation>
    <scope>NUCLEOTIDE SEQUENCE</scope>
    <source>
        <strain evidence="1">NRRL B-16292</strain>
    </source>
</reference>
<reference evidence="1" key="1">
    <citation type="submission" date="2021-04" db="EMBL/GenBank/DDBJ databases">
        <authorList>
            <person name="Hartkoorn R.C."/>
            <person name="Beaudoing E."/>
            <person name="Hot D."/>
        </authorList>
    </citation>
    <scope>NUCLEOTIDE SEQUENCE</scope>
    <source>
        <strain evidence="1">NRRL B-16292</strain>
    </source>
</reference>
<evidence type="ECO:0000313" key="2">
    <source>
        <dbReference type="Proteomes" id="UP001059617"/>
    </source>
</evidence>
<sequence length="244" mass="25776">MTYIVLASAGGTLVIVAAVLLMRRPPRRAAPGPPVEPAGMADLAFRRGWRSLPSIDETLRYQPAGPPADVTREIRWLWAAYHLGGNPDAAARTGITWSYGGLAGGLPVFVGDTTISVDGLDLSRYPGGGLVVSQLPAVYGGPVRIIRRPSGLLPVGAWRSGVTAFDEWFRVDAPTPGTATHLLNRQIVTAVAARGDWNFSVHRNWLICLLTAPFGTAGQAAETVDAVAALASTLPRPMRHGVGA</sequence>
<dbReference type="RefSeq" id="WP_259861394.1">
    <property type="nucleotide sequence ID" value="NZ_BAAAST010000087.1"/>
</dbReference>